<sequence>MNDVRGGLLLLELDENTLEKYTYSLEDMRNVVIHALSESVSNYWPELALKWLQKRPEYIDSDVLYCIEDLIKDKKKYSQKVRHQAIKIRKDFLKLDALKEFVNKTV</sequence>
<organism evidence="1 2">
    <name type="scientific">Acinetobacter rudis CIP 110305</name>
    <dbReference type="NCBI Taxonomy" id="421052"/>
    <lineage>
        <taxon>Bacteria</taxon>
        <taxon>Pseudomonadati</taxon>
        <taxon>Pseudomonadota</taxon>
        <taxon>Gammaproteobacteria</taxon>
        <taxon>Moraxellales</taxon>
        <taxon>Moraxellaceae</taxon>
        <taxon>Acinetobacter</taxon>
    </lineage>
</organism>
<comment type="caution">
    <text evidence="1">The sequence shown here is derived from an EMBL/GenBank/DDBJ whole genome shotgun (WGS) entry which is preliminary data.</text>
</comment>
<reference evidence="1 2" key="1">
    <citation type="submission" date="2013-06" db="EMBL/GenBank/DDBJ databases">
        <title>The Genome Sequence of Acinetobacter rudis CIP 110305.</title>
        <authorList>
            <consortium name="The Broad Institute Genome Sequencing Platform"/>
            <consortium name="The Broad Institute Genome Sequencing Center for Infectious Disease"/>
            <person name="Cerqueira G."/>
            <person name="Feldgarden M."/>
            <person name="Courvalin P."/>
            <person name="Perichon B."/>
            <person name="Grillot-Courvalin C."/>
            <person name="Clermont D."/>
            <person name="Rocha E."/>
            <person name="Yoon E.-J."/>
            <person name="Nemec A."/>
            <person name="Young S.K."/>
            <person name="Zeng Q."/>
            <person name="Gargeya S."/>
            <person name="Fitzgerald M."/>
            <person name="Abouelleil A."/>
            <person name="Alvarado L."/>
            <person name="Berlin A.M."/>
            <person name="Chapman S.B."/>
            <person name="Dewar J."/>
            <person name="Goldberg J."/>
            <person name="Griggs A."/>
            <person name="Gujja S."/>
            <person name="Hansen M."/>
            <person name="Howarth C."/>
            <person name="Imamovic A."/>
            <person name="Larimer J."/>
            <person name="McCowan C."/>
            <person name="Murphy C."/>
            <person name="Pearson M."/>
            <person name="Priest M."/>
            <person name="Roberts A."/>
            <person name="Saif S."/>
            <person name="Shea T."/>
            <person name="Sykes S."/>
            <person name="Wortman J."/>
            <person name="Nusbaum C."/>
            <person name="Birren B."/>
        </authorList>
    </citation>
    <scope>NUCLEOTIDE SEQUENCE [LARGE SCALE GENOMIC DNA]</scope>
    <source>
        <strain evidence="1 2">CIP 110305</strain>
    </source>
</reference>
<dbReference type="Proteomes" id="UP000014568">
    <property type="component" value="Unassembled WGS sequence"/>
</dbReference>
<name>S3NB50_9GAMM</name>
<dbReference type="EMBL" id="ATGI01000032">
    <property type="protein sequence ID" value="EPF71594.1"/>
    <property type="molecule type" value="Genomic_DNA"/>
</dbReference>
<accession>S3NB50</accession>
<protein>
    <submittedName>
        <fullName evidence="1">Uncharacterized protein</fullName>
    </submittedName>
</protein>
<gene>
    <name evidence="1" type="ORF">F945_02627</name>
</gene>
<dbReference type="RefSeq" id="WP_016657023.1">
    <property type="nucleotide sequence ID" value="NZ_KE340353.1"/>
</dbReference>
<evidence type="ECO:0000313" key="1">
    <source>
        <dbReference type="EMBL" id="EPF71594.1"/>
    </source>
</evidence>
<evidence type="ECO:0000313" key="2">
    <source>
        <dbReference type="Proteomes" id="UP000014568"/>
    </source>
</evidence>
<dbReference type="OrthoDB" id="6694111at2"/>
<dbReference type="eggNOG" id="ENOG5031RXS">
    <property type="taxonomic scope" value="Bacteria"/>
</dbReference>
<proteinExistence type="predicted"/>
<keyword evidence="2" id="KW-1185">Reference proteome</keyword>
<dbReference type="AlphaFoldDB" id="S3NB50"/>
<dbReference type="HOGENOM" id="CLU_2353509_0_0_6"/>